<dbReference type="Gene3D" id="2.60.120.200">
    <property type="match status" value="1"/>
</dbReference>
<dbReference type="AlphaFoldDB" id="A0A0F9BNB0"/>
<protein>
    <submittedName>
        <fullName evidence="1">Uncharacterized protein</fullName>
    </submittedName>
</protein>
<gene>
    <name evidence="1" type="ORF">LCGC14_2426300</name>
</gene>
<dbReference type="SUPFAM" id="SSF49899">
    <property type="entry name" value="Concanavalin A-like lectins/glucanases"/>
    <property type="match status" value="1"/>
</dbReference>
<reference evidence="1" key="1">
    <citation type="journal article" date="2015" name="Nature">
        <title>Complex archaea that bridge the gap between prokaryotes and eukaryotes.</title>
        <authorList>
            <person name="Spang A."/>
            <person name="Saw J.H."/>
            <person name="Jorgensen S.L."/>
            <person name="Zaremba-Niedzwiedzka K."/>
            <person name="Martijn J."/>
            <person name="Lind A.E."/>
            <person name="van Eijk R."/>
            <person name="Schleper C."/>
            <person name="Guy L."/>
            <person name="Ettema T.J."/>
        </authorList>
    </citation>
    <scope>NUCLEOTIDE SEQUENCE</scope>
</reference>
<sequence>TEGGSQEIVVSAETSWTPERHFVICSAHNVNGKRMIVDGGTAVTEAGDTTAISLIANQVIGCRDNGTSTEGFDGSIDNVAMVIDALTVGEEADLLNGIVPVDATDYWRLNEGTGTSAYSREGTKTVGTIDTACTWGGTGAQTTITLSPIPAGYGILILIWENSLTNNPDAGGLEVNFNGDEAANYDRSRVNFGTASSTTNADSDIPFGLSGDIDAAGFITSGYLIILNRAAQEKVAIGKDISYNYAHDFTGKHTEAKWRNTSDEISSMVISSNAGSLIGGSKFYLLGIKTP</sequence>
<organism evidence="1">
    <name type="scientific">marine sediment metagenome</name>
    <dbReference type="NCBI Taxonomy" id="412755"/>
    <lineage>
        <taxon>unclassified sequences</taxon>
        <taxon>metagenomes</taxon>
        <taxon>ecological metagenomes</taxon>
    </lineage>
</organism>
<evidence type="ECO:0000313" key="1">
    <source>
        <dbReference type="EMBL" id="KKL23345.1"/>
    </source>
</evidence>
<comment type="caution">
    <text evidence="1">The sequence shown here is derived from an EMBL/GenBank/DDBJ whole genome shotgun (WGS) entry which is preliminary data.</text>
</comment>
<dbReference type="InterPro" id="IPR013320">
    <property type="entry name" value="ConA-like_dom_sf"/>
</dbReference>
<feature type="non-terminal residue" evidence="1">
    <location>
        <position position="1"/>
    </location>
</feature>
<proteinExistence type="predicted"/>
<name>A0A0F9BNB0_9ZZZZ</name>
<accession>A0A0F9BNB0</accession>
<dbReference type="EMBL" id="LAZR01037008">
    <property type="protein sequence ID" value="KKL23345.1"/>
    <property type="molecule type" value="Genomic_DNA"/>
</dbReference>